<evidence type="ECO:0000256" key="4">
    <source>
        <dbReference type="ARBA" id="ARBA00022679"/>
    </source>
</evidence>
<dbReference type="InterPro" id="IPR036393">
    <property type="entry name" value="AceGlu_kinase-like_sf"/>
</dbReference>
<evidence type="ECO:0000259" key="12">
    <source>
        <dbReference type="Pfam" id="PF00696"/>
    </source>
</evidence>
<evidence type="ECO:0000256" key="11">
    <source>
        <dbReference type="PIRSR" id="PIRSR016496-2"/>
    </source>
</evidence>
<dbReference type="GO" id="GO:0005829">
    <property type="term" value="C:cytosol"/>
    <property type="evidence" value="ECO:0007669"/>
    <property type="project" value="TreeGrafter"/>
</dbReference>
<feature type="binding site" evidence="10">
    <location>
        <position position="226"/>
    </location>
    <ligand>
        <name>ATP</name>
        <dbReference type="ChEBI" id="CHEBI:30616"/>
    </ligand>
</feature>
<accession>A0A540VIQ2</accession>
<dbReference type="GO" id="GO:0102043">
    <property type="term" value="F:isopentenyl phosphate kinase activity"/>
    <property type="evidence" value="ECO:0007669"/>
    <property type="project" value="UniProtKB-EC"/>
</dbReference>
<dbReference type="OrthoDB" id="160588at2"/>
<dbReference type="EC" id="2.7.4.26" evidence="2"/>
<dbReference type="GO" id="GO:0004349">
    <property type="term" value="F:glutamate 5-kinase activity"/>
    <property type="evidence" value="ECO:0007669"/>
    <property type="project" value="TreeGrafter"/>
</dbReference>
<feature type="domain" description="Aspartate/glutamate/uridylate kinase" evidence="12">
    <location>
        <begin position="4"/>
        <end position="245"/>
    </location>
</feature>
<dbReference type="SUPFAM" id="SSF53633">
    <property type="entry name" value="Carbamate kinase-like"/>
    <property type="match status" value="1"/>
</dbReference>
<evidence type="ECO:0000256" key="2">
    <source>
        <dbReference type="ARBA" id="ARBA00012908"/>
    </source>
</evidence>
<comment type="similarity">
    <text evidence="1">Belongs to the isopentenyl phosphate kinase family.</text>
</comment>
<feature type="binding site" evidence="10">
    <location>
        <position position="222"/>
    </location>
    <ligand>
        <name>ATP</name>
        <dbReference type="ChEBI" id="CHEBI:30616"/>
    </ligand>
</feature>
<reference evidence="13 14" key="1">
    <citation type="submission" date="2019-06" db="EMBL/GenBank/DDBJ databases">
        <title>Genome sequence of Litorilinea aerophila BAA-2444.</title>
        <authorList>
            <person name="Maclea K.S."/>
            <person name="Maurais E.G."/>
            <person name="Iannazzi L.C."/>
        </authorList>
    </citation>
    <scope>NUCLEOTIDE SEQUENCE [LARGE SCALE GENOMIC DNA]</scope>
    <source>
        <strain evidence="13 14">ATCC BAA-2444</strain>
    </source>
</reference>
<evidence type="ECO:0000256" key="6">
    <source>
        <dbReference type="ARBA" id="ARBA00022777"/>
    </source>
</evidence>
<dbReference type="EMBL" id="VIGC01000007">
    <property type="protein sequence ID" value="TQE96648.1"/>
    <property type="molecule type" value="Genomic_DNA"/>
</dbReference>
<sequence length="269" mass="28394">MGEMVFVKLGGSLITDKQQPETPRRDVIRRLAQEIAAVRRAHPALQLVLGHGSGSFGHVYGRRYGTRSGVQDAEGWYGFAATADAAARLHRIVVGELLAAGVPAWGIQPGVALRCRDGQIYAGPDEAVQLALGRGLQPVLYGDVALDDLRGGTIASTEEIFLWLARRLSPRRVVLLGQVDGVYSADPHLHPAARPIPTLDAASLSQLQGAFGQSHGVDVTGGMAAKVQQAVELAQAVPGLEVIICSGLPPGHLSRALTEEACTIGTRIV</sequence>
<protein>
    <recommendedName>
        <fullName evidence="3">Isopentenyl phosphate kinase</fullName>
        <ecNumber evidence="2">2.7.4.26</ecNumber>
    </recommendedName>
</protein>
<dbReference type="RefSeq" id="WP_141609390.1">
    <property type="nucleotide sequence ID" value="NZ_VIGC02000007.1"/>
</dbReference>
<keyword evidence="14" id="KW-1185">Reference proteome</keyword>
<feature type="binding site" evidence="10">
    <location>
        <position position="58"/>
    </location>
    <ligand>
        <name>substrate</name>
    </ligand>
</feature>
<evidence type="ECO:0000256" key="7">
    <source>
        <dbReference type="ARBA" id="ARBA00022840"/>
    </source>
</evidence>
<feature type="binding site" evidence="10">
    <location>
        <position position="53"/>
    </location>
    <ligand>
        <name>substrate</name>
    </ligand>
</feature>
<evidence type="ECO:0000256" key="9">
    <source>
        <dbReference type="ARBA" id="ARBA00049063"/>
    </source>
</evidence>
<dbReference type="Proteomes" id="UP000317371">
    <property type="component" value="Unassembled WGS sequence"/>
</dbReference>
<dbReference type="PANTHER" id="PTHR43654">
    <property type="entry name" value="GLUTAMATE 5-KINASE"/>
    <property type="match status" value="1"/>
</dbReference>
<evidence type="ECO:0000256" key="3">
    <source>
        <dbReference type="ARBA" id="ARBA00017267"/>
    </source>
</evidence>
<comment type="caution">
    <text evidence="13">The sequence shown here is derived from an EMBL/GenBank/DDBJ whole genome shotgun (WGS) entry which is preliminary data.</text>
</comment>
<dbReference type="NCBIfam" id="NF040647">
    <property type="entry name" value="IPPK_Arch"/>
    <property type="match status" value="1"/>
</dbReference>
<keyword evidence="4" id="KW-0808">Transferase</keyword>
<dbReference type="InterPro" id="IPR024192">
    <property type="entry name" value="Fosfomycin_R_FomA-type"/>
</dbReference>
<feature type="binding site" evidence="10">
    <location>
        <position position="157"/>
    </location>
    <ligand>
        <name>substrate</name>
    </ligand>
</feature>
<evidence type="ECO:0000256" key="10">
    <source>
        <dbReference type="PIRSR" id="PIRSR016496-1"/>
    </source>
</evidence>
<dbReference type="PANTHER" id="PTHR43654:SF1">
    <property type="entry name" value="ISOPENTENYL PHOSPHATE KINASE"/>
    <property type="match status" value="1"/>
</dbReference>
<dbReference type="InParanoid" id="A0A540VIQ2"/>
<dbReference type="CDD" id="cd04241">
    <property type="entry name" value="AAK_FomA-like"/>
    <property type="match status" value="1"/>
</dbReference>
<feature type="site" description="Transition state stabilizer" evidence="11">
    <location>
        <position position="17"/>
    </location>
</feature>
<comment type="catalytic activity">
    <reaction evidence="9">
        <text>isopentenyl phosphate + ATP = isopentenyl diphosphate + ADP</text>
        <dbReference type="Rhea" id="RHEA:33963"/>
        <dbReference type="ChEBI" id="CHEBI:30616"/>
        <dbReference type="ChEBI" id="CHEBI:65078"/>
        <dbReference type="ChEBI" id="CHEBI:128769"/>
        <dbReference type="ChEBI" id="CHEBI:456216"/>
        <dbReference type="EC" id="2.7.4.26"/>
    </reaction>
</comment>
<dbReference type="PIRSF" id="PIRSF016496">
    <property type="entry name" value="Kin_FomA"/>
    <property type="match status" value="1"/>
</dbReference>
<keyword evidence="7 10" id="KW-0067">ATP-binding</keyword>
<name>A0A540VIQ2_9CHLR</name>
<feature type="binding site" evidence="10">
    <location>
        <begin position="8"/>
        <end position="12"/>
    </location>
    <ligand>
        <name>ATP</name>
        <dbReference type="ChEBI" id="CHEBI:30616"/>
    </ligand>
</feature>
<feature type="binding site" evidence="10">
    <location>
        <position position="54"/>
    </location>
    <ligand>
        <name>ATP</name>
        <dbReference type="ChEBI" id="CHEBI:30616"/>
    </ligand>
</feature>
<proteinExistence type="inferred from homology"/>
<evidence type="ECO:0000256" key="1">
    <source>
        <dbReference type="ARBA" id="ARBA00010540"/>
    </source>
</evidence>
<evidence type="ECO:0000256" key="5">
    <source>
        <dbReference type="ARBA" id="ARBA00022741"/>
    </source>
</evidence>
<evidence type="ECO:0000256" key="8">
    <source>
        <dbReference type="ARBA" id="ARBA00023229"/>
    </source>
</evidence>
<dbReference type="GO" id="GO:0008299">
    <property type="term" value="P:isoprenoid biosynthetic process"/>
    <property type="evidence" value="ECO:0007669"/>
    <property type="project" value="UniProtKB-KW"/>
</dbReference>
<keyword evidence="6 13" id="KW-0418">Kinase</keyword>
<dbReference type="Gene3D" id="3.40.1160.10">
    <property type="entry name" value="Acetylglutamate kinase-like"/>
    <property type="match status" value="1"/>
</dbReference>
<keyword evidence="8" id="KW-0414">Isoprene biosynthesis</keyword>
<organism evidence="13 14">
    <name type="scientific">Litorilinea aerophila</name>
    <dbReference type="NCBI Taxonomy" id="1204385"/>
    <lineage>
        <taxon>Bacteria</taxon>
        <taxon>Bacillati</taxon>
        <taxon>Chloroflexota</taxon>
        <taxon>Caldilineae</taxon>
        <taxon>Caldilineales</taxon>
        <taxon>Caldilineaceae</taxon>
        <taxon>Litorilinea</taxon>
    </lineage>
</organism>
<evidence type="ECO:0000313" key="13">
    <source>
        <dbReference type="EMBL" id="TQE96648.1"/>
    </source>
</evidence>
<evidence type="ECO:0000313" key="14">
    <source>
        <dbReference type="Proteomes" id="UP000317371"/>
    </source>
</evidence>
<dbReference type="AlphaFoldDB" id="A0A540VIQ2"/>
<dbReference type="InterPro" id="IPR001048">
    <property type="entry name" value="Asp/Glu/Uridylate_kinase"/>
</dbReference>
<dbReference type="GO" id="GO:0005524">
    <property type="term" value="F:ATP binding"/>
    <property type="evidence" value="ECO:0007669"/>
    <property type="project" value="UniProtKB-KW"/>
</dbReference>
<keyword evidence="5 10" id="KW-0547">Nucleotide-binding</keyword>
<gene>
    <name evidence="13" type="ORF">FKZ61_07085</name>
</gene>
<dbReference type="Pfam" id="PF00696">
    <property type="entry name" value="AA_kinase"/>
    <property type="match status" value="1"/>
</dbReference>